<dbReference type="Proteomes" id="UP000315673">
    <property type="component" value="Chromosome"/>
</dbReference>
<accession>A0A5B8LFB0</accession>
<keyword evidence="2" id="KW-0732">Signal</keyword>
<dbReference type="RefSeq" id="WP_146569837.1">
    <property type="nucleotide sequence ID" value="NZ_CP042306.1"/>
</dbReference>
<evidence type="ECO:0008006" key="5">
    <source>
        <dbReference type="Google" id="ProtNLM"/>
    </source>
</evidence>
<sequence length="64" mass="6559">MVRSALLLPLLILAGCSSRADDTGSVSPEEDRMLNDAASSLDANYTAPPDAGPDANAIVSENAQ</sequence>
<evidence type="ECO:0000256" key="1">
    <source>
        <dbReference type="SAM" id="MobiDB-lite"/>
    </source>
</evidence>
<reference evidence="3 4" key="1">
    <citation type="submission" date="2019-07" db="EMBL/GenBank/DDBJ databases">
        <title>Full genome sequence of Sphingomonas sp. 4R-6-7(HKS19).</title>
        <authorList>
            <person name="Im W.-T."/>
        </authorList>
    </citation>
    <scope>NUCLEOTIDE SEQUENCE [LARGE SCALE GENOMIC DNA]</scope>
    <source>
        <strain evidence="3 4">HKS19</strain>
    </source>
</reference>
<feature type="region of interest" description="Disordered" evidence="1">
    <location>
        <begin position="18"/>
        <end position="64"/>
    </location>
</feature>
<dbReference type="AlphaFoldDB" id="A0A5B8LFB0"/>
<dbReference type="PROSITE" id="PS51257">
    <property type="entry name" value="PROKAR_LIPOPROTEIN"/>
    <property type="match status" value="1"/>
</dbReference>
<feature type="signal peptide" evidence="2">
    <location>
        <begin position="1"/>
        <end position="20"/>
    </location>
</feature>
<organism evidence="3 4">
    <name type="scientific">Sphingomonas panacisoli</name>
    <dbReference type="NCBI Taxonomy" id="1813879"/>
    <lineage>
        <taxon>Bacteria</taxon>
        <taxon>Pseudomonadati</taxon>
        <taxon>Pseudomonadota</taxon>
        <taxon>Alphaproteobacteria</taxon>
        <taxon>Sphingomonadales</taxon>
        <taxon>Sphingomonadaceae</taxon>
        <taxon>Sphingomonas</taxon>
    </lineage>
</organism>
<dbReference type="EMBL" id="CP042306">
    <property type="protein sequence ID" value="QDZ06753.1"/>
    <property type="molecule type" value="Genomic_DNA"/>
</dbReference>
<evidence type="ECO:0000256" key="2">
    <source>
        <dbReference type="SAM" id="SignalP"/>
    </source>
</evidence>
<evidence type="ECO:0000313" key="4">
    <source>
        <dbReference type="Proteomes" id="UP000315673"/>
    </source>
</evidence>
<feature type="chain" id="PRO_5022830541" description="Argininosuccinate lyase" evidence="2">
    <location>
        <begin position="21"/>
        <end position="64"/>
    </location>
</feature>
<dbReference type="KEGG" id="spai:FPZ24_04060"/>
<proteinExistence type="predicted"/>
<gene>
    <name evidence="3" type="ORF">FPZ24_04060</name>
</gene>
<keyword evidence="4" id="KW-1185">Reference proteome</keyword>
<protein>
    <recommendedName>
        <fullName evidence="5">Argininosuccinate lyase</fullName>
    </recommendedName>
</protein>
<name>A0A5B8LFB0_9SPHN</name>
<evidence type="ECO:0000313" key="3">
    <source>
        <dbReference type="EMBL" id="QDZ06753.1"/>
    </source>
</evidence>